<comment type="caution">
    <text evidence="7">The sequence shown here is derived from an EMBL/GenBank/DDBJ whole genome shotgun (WGS) entry which is preliminary data.</text>
</comment>
<dbReference type="EMBL" id="QUSZ01007467">
    <property type="protein sequence ID" value="RHY02502.1"/>
    <property type="molecule type" value="Genomic_DNA"/>
</dbReference>
<protein>
    <recommendedName>
        <fullName evidence="9">COP9 signalosome complex subunit 4</fullName>
    </recommendedName>
</protein>
<evidence type="ECO:0008006" key="9">
    <source>
        <dbReference type="Google" id="ProtNLM"/>
    </source>
</evidence>
<dbReference type="InterPro" id="IPR054559">
    <property type="entry name" value="PSMD12-CSN4-like_N"/>
</dbReference>
<proteinExistence type="predicted"/>
<dbReference type="InterPro" id="IPR006222">
    <property type="entry name" value="GCVT_N"/>
</dbReference>
<dbReference type="VEuPathDB" id="FungiDB:H257_03969"/>
<dbReference type="Gene3D" id="3.30.1360.120">
    <property type="entry name" value="Probable tRNA modification gtpase trme, domain 1"/>
    <property type="match status" value="1"/>
</dbReference>
<evidence type="ECO:0000313" key="7">
    <source>
        <dbReference type="EMBL" id="RHY02502.1"/>
    </source>
</evidence>
<dbReference type="PANTHER" id="PTHR10855:SF2">
    <property type="entry name" value="COP9 SIGNALOSOME COMPLEX SUBUNIT 4"/>
    <property type="match status" value="1"/>
</dbReference>
<dbReference type="SUPFAM" id="SSF103025">
    <property type="entry name" value="Folate-binding domain"/>
    <property type="match status" value="1"/>
</dbReference>
<dbReference type="Gene3D" id="3.30.70.1400">
    <property type="entry name" value="Aminomethyltransferase beta-barrel domains"/>
    <property type="match status" value="1"/>
</dbReference>
<dbReference type="Pfam" id="PF01571">
    <property type="entry name" value="GCV_T"/>
    <property type="match status" value="1"/>
</dbReference>
<dbReference type="Proteomes" id="UP000265427">
    <property type="component" value="Unassembled WGS sequence"/>
</dbReference>
<evidence type="ECO:0000256" key="1">
    <source>
        <dbReference type="ARBA" id="ARBA00004123"/>
    </source>
</evidence>
<dbReference type="InterPro" id="IPR040134">
    <property type="entry name" value="PSMD12/CSN4"/>
</dbReference>
<keyword evidence="3" id="KW-0963">Cytoplasm</keyword>
<evidence type="ECO:0000259" key="5">
    <source>
        <dbReference type="Pfam" id="PF01571"/>
    </source>
</evidence>
<reference evidence="7 8" key="1">
    <citation type="submission" date="2018-08" db="EMBL/GenBank/DDBJ databases">
        <title>Aphanomyces genome sequencing and annotation.</title>
        <authorList>
            <person name="Minardi D."/>
            <person name="Oidtmann B."/>
            <person name="Van Der Giezen M."/>
            <person name="Studholme D.J."/>
        </authorList>
    </citation>
    <scope>NUCLEOTIDE SEQUENCE [LARGE SCALE GENOMIC DNA]</scope>
    <source>
        <strain evidence="7 8">Kv</strain>
    </source>
</reference>
<comment type="subcellular location">
    <subcellularLocation>
        <location evidence="2">Cytoplasm</location>
    </subcellularLocation>
    <subcellularLocation>
        <location evidence="1">Nucleus</location>
    </subcellularLocation>
</comment>
<evidence type="ECO:0000259" key="6">
    <source>
        <dbReference type="Pfam" id="PF22241"/>
    </source>
</evidence>
<sequence>MDGTTMRTKARDAVAAGEVPVAKPTFQAEEEEAAGGVAVAEPTFQAEQGEAAGGVAVAEPMLQAEEGEAAGVAATARVWPTDLLETKELVDATFQDFTSLKATFDHCTCRPVFLCRFPCCFIVALDESVQLAVSRGLLTHLASSVLVRIDPDVHAWKKDLLAYCLNKIKPRILSFEEADIVLREVLCDLLMDEEDYIEAAKTLAAINLESSARQYTDEEKAEKYVKIAELYLQEDETVDAENFINRASRVIHAVGQSNWPLKLRYQVSYARILDAKRKFLDAALRYYEFSQSKPDVHDLLQLLSKAVTCAILAAAGPQRSRLLATLYKDERVKASEHAAILEKMYMEQLLRRSDIAAFDQSLLPHQKAQLANGFTVLEQAFLEHNMLAVSKIYTSMRFQELGTLLGVDATRAEKTLAQHGAQFGLHSGWEVPHWFATSDAEIGHEPSYFRSNSFGPTKRECDAVMERVGLSDLSSFATFQVHGPSARAFLELMCANSVPKVGASIRICHLCTPHGKVLGELTVSALTDESFYVVTGAGSELHDLR</sequence>
<dbReference type="Gene3D" id="1.10.10.10">
    <property type="entry name" value="Winged helix-like DNA-binding domain superfamily/Winged helix DNA-binding domain"/>
    <property type="match status" value="1"/>
</dbReference>
<dbReference type="AlphaFoldDB" id="A0A397A4I5"/>
<gene>
    <name evidence="7" type="ORF">DYB36_008443</name>
</gene>
<accession>A0A397A4I5</accession>
<dbReference type="InterPro" id="IPR027266">
    <property type="entry name" value="TrmE/GcvT-like"/>
</dbReference>
<organism evidence="7 8">
    <name type="scientific">Aphanomyces astaci</name>
    <name type="common">Crayfish plague agent</name>
    <dbReference type="NCBI Taxonomy" id="112090"/>
    <lineage>
        <taxon>Eukaryota</taxon>
        <taxon>Sar</taxon>
        <taxon>Stramenopiles</taxon>
        <taxon>Oomycota</taxon>
        <taxon>Saprolegniomycetes</taxon>
        <taxon>Saprolegniales</taxon>
        <taxon>Verrucalvaceae</taxon>
        <taxon>Aphanomyces</taxon>
    </lineage>
</organism>
<evidence type="ECO:0000256" key="3">
    <source>
        <dbReference type="ARBA" id="ARBA00022490"/>
    </source>
</evidence>
<dbReference type="PANTHER" id="PTHR10855">
    <property type="entry name" value="26S PROTEASOME NON-ATPASE REGULATORY SUBUNIT 12/COP9 SIGNALOSOME COMPLEX SUBUNIT 4"/>
    <property type="match status" value="1"/>
</dbReference>
<evidence type="ECO:0000256" key="2">
    <source>
        <dbReference type="ARBA" id="ARBA00004496"/>
    </source>
</evidence>
<dbReference type="InterPro" id="IPR036388">
    <property type="entry name" value="WH-like_DNA-bd_sf"/>
</dbReference>
<evidence type="ECO:0000313" key="8">
    <source>
        <dbReference type="Proteomes" id="UP000265427"/>
    </source>
</evidence>
<evidence type="ECO:0000256" key="4">
    <source>
        <dbReference type="ARBA" id="ARBA00023242"/>
    </source>
</evidence>
<dbReference type="Pfam" id="PF22241">
    <property type="entry name" value="PSMD12-CSN4_N"/>
    <property type="match status" value="1"/>
</dbReference>
<keyword evidence="4" id="KW-0539">Nucleus</keyword>
<feature type="domain" description="GCVT N-terminal" evidence="5">
    <location>
        <begin position="415"/>
        <end position="544"/>
    </location>
</feature>
<dbReference type="GO" id="GO:0008180">
    <property type="term" value="C:COP9 signalosome"/>
    <property type="evidence" value="ECO:0007669"/>
    <property type="project" value="TreeGrafter"/>
</dbReference>
<feature type="domain" description="PSMD12/CSN4-like N-terminal" evidence="6">
    <location>
        <begin position="127"/>
        <end position="293"/>
    </location>
</feature>
<dbReference type="GO" id="GO:0005829">
    <property type="term" value="C:cytosol"/>
    <property type="evidence" value="ECO:0007669"/>
    <property type="project" value="TreeGrafter"/>
</dbReference>
<name>A0A397A4I5_APHAT</name>